<comment type="caution">
    <text evidence="2">The sequence shown here is derived from an EMBL/GenBank/DDBJ whole genome shotgun (WGS) entry which is preliminary data.</text>
</comment>
<name>A0ABV7UKV1_9HYPH</name>
<comment type="similarity">
    <text evidence="1">Belongs to the enoyl-CoA hydratase/isomerase family.</text>
</comment>
<organism evidence="2 3">
    <name type="scientific">Camelimonas fluminis</name>
    <dbReference type="NCBI Taxonomy" id="1576911"/>
    <lineage>
        <taxon>Bacteria</taxon>
        <taxon>Pseudomonadati</taxon>
        <taxon>Pseudomonadota</taxon>
        <taxon>Alphaproteobacteria</taxon>
        <taxon>Hyphomicrobiales</taxon>
        <taxon>Chelatococcaceae</taxon>
        <taxon>Camelimonas</taxon>
    </lineage>
</organism>
<dbReference type="InterPro" id="IPR051683">
    <property type="entry name" value="Enoyl-CoA_Hydratase/Isomerase"/>
</dbReference>
<dbReference type="RefSeq" id="WP_210319836.1">
    <property type="nucleotide sequence ID" value="NZ_BNCG01000007.1"/>
</dbReference>
<dbReference type="PANTHER" id="PTHR42964">
    <property type="entry name" value="ENOYL-COA HYDRATASE"/>
    <property type="match status" value="1"/>
</dbReference>
<sequence length="283" mass="29540">MTTLSSLALPAMTAIDPELDNGWLTLWFNRPDNRNALSDELTGDLRRALEAVRDNRAVRGITLRGRGGVFCAGGDLKSFRSMTSGAASRDGVVQMSRDGGGLMTLVNSMPQVTVAVIEGAAMAGGFGLACCCDVVICAADARFAMTETMIGLSPAQISPFVLQKLGYATGRRLMLTAGRFTGADAQALGFADFVGTDSASLAAIEAGIRADVLKCAPGAIADTKALILALPGLSGPERTEAAAHNFTDRMFSAEGREGVASFVEKRKPVWAQGAAVKETMQDG</sequence>
<dbReference type="Proteomes" id="UP001595704">
    <property type="component" value="Unassembled WGS sequence"/>
</dbReference>
<dbReference type="InterPro" id="IPR014748">
    <property type="entry name" value="Enoyl-CoA_hydra_C"/>
</dbReference>
<accession>A0ABV7UKV1</accession>
<evidence type="ECO:0000313" key="3">
    <source>
        <dbReference type="Proteomes" id="UP001595704"/>
    </source>
</evidence>
<dbReference type="EMBL" id="JBHRYC010000093">
    <property type="protein sequence ID" value="MFC3639345.1"/>
    <property type="molecule type" value="Genomic_DNA"/>
</dbReference>
<reference evidence="3" key="1">
    <citation type="journal article" date="2019" name="Int. J. Syst. Evol. Microbiol.">
        <title>The Global Catalogue of Microorganisms (GCM) 10K type strain sequencing project: providing services to taxonomists for standard genome sequencing and annotation.</title>
        <authorList>
            <consortium name="The Broad Institute Genomics Platform"/>
            <consortium name="The Broad Institute Genome Sequencing Center for Infectious Disease"/>
            <person name="Wu L."/>
            <person name="Ma J."/>
        </authorList>
    </citation>
    <scope>NUCLEOTIDE SEQUENCE [LARGE SCALE GENOMIC DNA]</scope>
    <source>
        <strain evidence="3">KCTC 42282</strain>
    </source>
</reference>
<protein>
    <submittedName>
        <fullName evidence="2">Enoyl-CoA hydratase/isomerase family protein</fullName>
    </submittedName>
</protein>
<proteinExistence type="inferred from homology"/>
<dbReference type="Pfam" id="PF00378">
    <property type="entry name" value="ECH_1"/>
    <property type="match status" value="1"/>
</dbReference>
<evidence type="ECO:0000313" key="2">
    <source>
        <dbReference type="EMBL" id="MFC3639345.1"/>
    </source>
</evidence>
<gene>
    <name evidence="2" type="ORF">ACFONL_18575</name>
</gene>
<dbReference type="InterPro" id="IPR001753">
    <property type="entry name" value="Enoyl-CoA_hydra/iso"/>
</dbReference>
<dbReference type="Gene3D" id="1.10.12.10">
    <property type="entry name" value="Lyase 2-enoyl-coa Hydratase, Chain A, domain 2"/>
    <property type="match status" value="1"/>
</dbReference>
<keyword evidence="3" id="KW-1185">Reference proteome</keyword>
<dbReference type="CDD" id="cd06558">
    <property type="entry name" value="crotonase-like"/>
    <property type="match status" value="1"/>
</dbReference>
<dbReference type="Gene3D" id="3.90.226.10">
    <property type="entry name" value="2-enoyl-CoA Hydratase, Chain A, domain 1"/>
    <property type="match status" value="1"/>
</dbReference>
<dbReference type="PANTHER" id="PTHR42964:SF1">
    <property type="entry name" value="POLYKETIDE BIOSYNTHESIS ENOYL-COA HYDRATASE PKSH-RELATED"/>
    <property type="match status" value="1"/>
</dbReference>
<dbReference type="SUPFAM" id="SSF52096">
    <property type="entry name" value="ClpP/crotonase"/>
    <property type="match status" value="1"/>
</dbReference>
<evidence type="ECO:0000256" key="1">
    <source>
        <dbReference type="ARBA" id="ARBA00005254"/>
    </source>
</evidence>
<dbReference type="InterPro" id="IPR029045">
    <property type="entry name" value="ClpP/crotonase-like_dom_sf"/>
</dbReference>